<dbReference type="AlphaFoldDB" id="K2NME0"/>
<comment type="cofactor">
    <cofactor evidence="1">
        <name>FAD</name>
        <dbReference type="ChEBI" id="CHEBI:57692"/>
    </cofactor>
</comment>
<evidence type="ECO:0000256" key="1">
    <source>
        <dbReference type="ARBA" id="ARBA00001974"/>
    </source>
</evidence>
<dbReference type="STRING" id="721133.SAMN05216176_104253"/>
<evidence type="ECO:0000313" key="8">
    <source>
        <dbReference type="EMBL" id="EKF40580.1"/>
    </source>
</evidence>
<keyword evidence="6" id="KW-0521">NADP</keyword>
<dbReference type="SUPFAM" id="SSF51905">
    <property type="entry name" value="FAD/NAD(P)-binding domain"/>
    <property type="match status" value="1"/>
</dbReference>
<evidence type="ECO:0000256" key="6">
    <source>
        <dbReference type="ARBA" id="ARBA00022857"/>
    </source>
</evidence>
<keyword evidence="7" id="KW-0560">Oxidoreductase</keyword>
<proteinExistence type="inferred from homology"/>
<protein>
    <submittedName>
        <fullName evidence="8">L-ornithine N5-oxygenase</fullName>
    </submittedName>
</protein>
<dbReference type="GO" id="GO:0016491">
    <property type="term" value="F:oxidoreductase activity"/>
    <property type="evidence" value="ECO:0007669"/>
    <property type="project" value="UniProtKB-KW"/>
</dbReference>
<evidence type="ECO:0000256" key="4">
    <source>
        <dbReference type="ARBA" id="ARBA00022630"/>
    </source>
</evidence>
<name>K2NME0_9HYPH</name>
<evidence type="ECO:0000256" key="7">
    <source>
        <dbReference type="ARBA" id="ARBA00023002"/>
    </source>
</evidence>
<dbReference type="eggNOG" id="COG3486">
    <property type="taxonomic scope" value="Bacteria"/>
</dbReference>
<comment type="similarity">
    <text evidence="3">Belongs to the lysine N(6)-hydroxylase/L-ornithine N(5)-oxygenase family.</text>
</comment>
<evidence type="ECO:0000256" key="3">
    <source>
        <dbReference type="ARBA" id="ARBA00007588"/>
    </source>
</evidence>
<evidence type="ECO:0000313" key="9">
    <source>
        <dbReference type="Proteomes" id="UP000007374"/>
    </source>
</evidence>
<accession>K2NME0</accession>
<organism evidence="8 9">
    <name type="scientific">Nitratireductor indicus C115</name>
    <dbReference type="NCBI Taxonomy" id="1231190"/>
    <lineage>
        <taxon>Bacteria</taxon>
        <taxon>Pseudomonadati</taxon>
        <taxon>Pseudomonadota</taxon>
        <taxon>Alphaproteobacteria</taxon>
        <taxon>Hyphomicrobiales</taxon>
        <taxon>Phyllobacteriaceae</taxon>
        <taxon>Nitratireductor</taxon>
    </lineage>
</organism>
<dbReference type="PATRIC" id="fig|1231190.3.peg.4276"/>
<dbReference type="Pfam" id="PF13434">
    <property type="entry name" value="Lys_Orn_oxgnase"/>
    <property type="match status" value="1"/>
</dbReference>
<reference evidence="8 9" key="1">
    <citation type="journal article" date="2012" name="J. Bacteriol.">
        <title>Genome Sequence of Nitratireductor indicus Type Strain C115.</title>
        <authorList>
            <person name="Lai Q."/>
            <person name="Li G."/>
            <person name="Yu Z."/>
            <person name="Shao Z."/>
        </authorList>
    </citation>
    <scope>NUCLEOTIDE SEQUENCE [LARGE SCALE GENOMIC DNA]</scope>
    <source>
        <strain evidence="8 9">C115</strain>
    </source>
</reference>
<dbReference type="Gene3D" id="3.50.50.60">
    <property type="entry name" value="FAD/NAD(P)-binding domain"/>
    <property type="match status" value="1"/>
</dbReference>
<keyword evidence="9" id="KW-1185">Reference proteome</keyword>
<comment type="caution">
    <text evidence="8">The sequence shown here is derived from an EMBL/GenBank/DDBJ whole genome shotgun (WGS) entry which is preliminary data.</text>
</comment>
<sequence>MGTDGFHVETNSGRYVASNVSVGIGKKPYVPNFDDPDRTRYHSANFMERAPASYAGQDICVVGGGQSAAEIVEYLLNLPTPPATIHWICRRPMLLPLDDSPFVNEIYTPAFAEYFYSLPEAARARLNESLKMTSDGISMRTLESLYSRLYRNNIETESHTSVHLKCSCEVLNVAKRHEGRRSVTTRNTLTDFREEFDCDKVLYATGYRYETPAFLDGIATLLTFLPSGEICLNEDFSARLKTSKKARLFLQNAGVSQFGLADQNLSLSAWRSAKIVNSILGREYYTLDKESVATSFPLSQQGAPHSRKIAV</sequence>
<keyword evidence="5" id="KW-0274">FAD</keyword>
<dbReference type="InterPro" id="IPR036188">
    <property type="entry name" value="FAD/NAD-bd_sf"/>
</dbReference>
<dbReference type="InterPro" id="IPR025700">
    <property type="entry name" value="Lys/Orn_oxygenase"/>
</dbReference>
<dbReference type="PANTHER" id="PTHR42802">
    <property type="entry name" value="MONOOXYGENASE"/>
    <property type="match status" value="1"/>
</dbReference>
<gene>
    <name evidence="8" type="ORF">NA8A_20687</name>
</gene>
<dbReference type="Proteomes" id="UP000007374">
    <property type="component" value="Unassembled WGS sequence"/>
</dbReference>
<dbReference type="EMBL" id="AMSI01000017">
    <property type="protein sequence ID" value="EKF40580.1"/>
    <property type="molecule type" value="Genomic_DNA"/>
</dbReference>
<dbReference type="PANTHER" id="PTHR42802:SF1">
    <property type="entry name" value="L-ORNITHINE N(5)-MONOOXYGENASE"/>
    <property type="match status" value="1"/>
</dbReference>
<keyword evidence="4" id="KW-0285">Flavoprotein</keyword>
<evidence type="ECO:0000256" key="5">
    <source>
        <dbReference type="ARBA" id="ARBA00022827"/>
    </source>
</evidence>
<evidence type="ECO:0000256" key="2">
    <source>
        <dbReference type="ARBA" id="ARBA00004924"/>
    </source>
</evidence>
<comment type="pathway">
    <text evidence="2">Siderophore biosynthesis.</text>
</comment>